<dbReference type="STRING" id="633440.SAMN05421869_11359"/>
<name>A0A1G8XSA9_9ACTN</name>
<gene>
    <name evidence="1" type="ORF">SAMN05421869_11359</name>
</gene>
<evidence type="ECO:0000313" key="2">
    <source>
        <dbReference type="Proteomes" id="UP000199202"/>
    </source>
</evidence>
<evidence type="ECO:0000313" key="1">
    <source>
        <dbReference type="EMBL" id="SDJ93383.1"/>
    </source>
</evidence>
<dbReference type="RefSeq" id="WP_090937269.1">
    <property type="nucleotide sequence ID" value="NZ_FNDJ01000013.1"/>
</dbReference>
<dbReference type="AlphaFoldDB" id="A0A1G8XSA9"/>
<sequence length="59" mass="6090">MNITLPVEVLVRATDEAARAYLTLSALLAEAGHIGRPTVPATADVVDLTAYRIGRGGAA</sequence>
<accession>A0A1G8XSA9</accession>
<reference evidence="1 2" key="1">
    <citation type="submission" date="2016-10" db="EMBL/GenBank/DDBJ databases">
        <authorList>
            <person name="de Groot N.N."/>
        </authorList>
    </citation>
    <scope>NUCLEOTIDE SEQUENCE [LARGE SCALE GENOMIC DNA]</scope>
    <source>
        <strain evidence="1 2">CGMCC 4.6533</strain>
    </source>
</reference>
<keyword evidence="2" id="KW-1185">Reference proteome</keyword>
<organism evidence="1 2">
    <name type="scientific">Nonomuraea jiangxiensis</name>
    <dbReference type="NCBI Taxonomy" id="633440"/>
    <lineage>
        <taxon>Bacteria</taxon>
        <taxon>Bacillati</taxon>
        <taxon>Actinomycetota</taxon>
        <taxon>Actinomycetes</taxon>
        <taxon>Streptosporangiales</taxon>
        <taxon>Streptosporangiaceae</taxon>
        <taxon>Nonomuraea</taxon>
    </lineage>
</organism>
<dbReference type="EMBL" id="FNDJ01000013">
    <property type="protein sequence ID" value="SDJ93383.1"/>
    <property type="molecule type" value="Genomic_DNA"/>
</dbReference>
<protein>
    <submittedName>
        <fullName evidence="1">Uncharacterized protein</fullName>
    </submittedName>
</protein>
<proteinExistence type="predicted"/>
<dbReference type="Proteomes" id="UP000199202">
    <property type="component" value="Unassembled WGS sequence"/>
</dbReference>